<evidence type="ECO:0000313" key="3">
    <source>
        <dbReference type="Proteomes" id="UP000236724"/>
    </source>
</evidence>
<evidence type="ECO:0000313" key="2">
    <source>
        <dbReference type="EMBL" id="SEH05059.1"/>
    </source>
</evidence>
<name>A0A1H6F6Y3_9GAMM</name>
<accession>A0A1H6F6Y3</accession>
<dbReference type="Proteomes" id="UP000236724">
    <property type="component" value="Unassembled WGS sequence"/>
</dbReference>
<feature type="signal peptide" evidence="1">
    <location>
        <begin position="1"/>
        <end position="26"/>
    </location>
</feature>
<dbReference type="AlphaFoldDB" id="A0A1H6F6Y3"/>
<keyword evidence="3" id="KW-1185">Reference proteome</keyword>
<reference evidence="2 3" key="1">
    <citation type="submission" date="2016-10" db="EMBL/GenBank/DDBJ databases">
        <authorList>
            <person name="de Groot N.N."/>
        </authorList>
    </citation>
    <scope>NUCLEOTIDE SEQUENCE [LARGE SCALE GENOMIC DNA]</scope>
    <source>
        <strain evidence="2">MBHS1</strain>
    </source>
</reference>
<sequence length="204" mass="23335">MMCFNASKLCYLITICLCLISLSACKPNVSSSTGIPLVQGELAIYLTPNSQQNQLLPDNDKNALPVVFAQVLDQALKNQPLLPWFKPWSKQWYYTRQPLPEKDWQVSFNPLSYQYHADNSVFLHLDITVSHPFYATPLFQQNYKAQGHSLDAPYYQQAQHQVQYNILRQASADALSQILEQFRQDLPQILLLQGFPVQMLESGV</sequence>
<protein>
    <recommendedName>
        <fullName evidence="4">ABC-type transport auxiliary lipoprotein component domain-containing protein</fullName>
    </recommendedName>
</protein>
<gene>
    <name evidence="2" type="ORF">MBHS_00912</name>
</gene>
<keyword evidence="1" id="KW-0732">Signal</keyword>
<organism evidence="2 3">
    <name type="scientific">Candidatus Venteria ishoeyi</name>
    <dbReference type="NCBI Taxonomy" id="1899563"/>
    <lineage>
        <taxon>Bacteria</taxon>
        <taxon>Pseudomonadati</taxon>
        <taxon>Pseudomonadota</taxon>
        <taxon>Gammaproteobacteria</taxon>
        <taxon>Thiotrichales</taxon>
        <taxon>Thiotrichaceae</taxon>
        <taxon>Venteria</taxon>
    </lineage>
</organism>
<evidence type="ECO:0000256" key="1">
    <source>
        <dbReference type="SAM" id="SignalP"/>
    </source>
</evidence>
<feature type="chain" id="PRO_5014660542" description="ABC-type transport auxiliary lipoprotein component domain-containing protein" evidence="1">
    <location>
        <begin position="27"/>
        <end position="204"/>
    </location>
</feature>
<dbReference type="EMBL" id="FMSV02000152">
    <property type="protein sequence ID" value="SEH05059.1"/>
    <property type="molecule type" value="Genomic_DNA"/>
</dbReference>
<evidence type="ECO:0008006" key="4">
    <source>
        <dbReference type="Google" id="ProtNLM"/>
    </source>
</evidence>
<dbReference type="RefSeq" id="WP_103919044.1">
    <property type="nucleotide sequence ID" value="NZ_FMSV02000152.1"/>
</dbReference>
<proteinExistence type="predicted"/>